<evidence type="ECO:0000313" key="2">
    <source>
        <dbReference type="Proteomes" id="UP000032946"/>
    </source>
</evidence>
<proteinExistence type="predicted"/>
<organism evidence="1 2">
    <name type="scientific">Limnospira indica PCC 8005</name>
    <dbReference type="NCBI Taxonomy" id="376219"/>
    <lineage>
        <taxon>Bacteria</taxon>
        <taxon>Bacillati</taxon>
        <taxon>Cyanobacteriota</taxon>
        <taxon>Cyanophyceae</taxon>
        <taxon>Oscillatoriophycideae</taxon>
        <taxon>Oscillatoriales</taxon>
        <taxon>Sirenicapillariaceae</taxon>
        <taxon>Limnospira</taxon>
    </lineage>
</organism>
<sequence>MKYLRYPVNFYTNDINSLCLDICSFLGCSDFLFDNYRIPLSDSFLIAPIRKFIVNGSKSFTSDFTRFRISGNFFDAINKIKNIDNLVARGYYLPHTYSHPQLPTLIIYKQMNAYGNKPVIISENLVRPGEFILVTENVEVIATISFYDEVNDTHTSLPNELMSISFFNKENYTIDYFLESSNFDNQKTINNKVYSYTDVIPHRFEKSFFEERTIVQQLLTEEFQFTQIFPVLNQKLHEELLHDIKQSTLWVKRHSDNFIQMSLDILEMSKLSDCPASITRIIEEIKKPETVQAISKISDISVKYVNEIYAYRMQNGEFFDIHEDHHMNGKLLVRFNWLLQLPTNRKHDLRFVKNETVYCCQSVPNSATIFRLGEQTPHDVSLISWDADCDRINIILTFGN</sequence>
<evidence type="ECO:0000313" key="1">
    <source>
        <dbReference type="EMBL" id="CDM96906.1"/>
    </source>
</evidence>
<dbReference type="Gene3D" id="2.60.120.620">
    <property type="entry name" value="q2cbj1_9rhob like domain"/>
    <property type="match status" value="1"/>
</dbReference>
<accession>A0A9P1P0U5</accession>
<keyword evidence="2" id="KW-1185">Reference proteome</keyword>
<gene>
    <name evidence="1" type="ORF">ARTHRO_41315</name>
</gene>
<name>A0A9P1P0U5_9CYAN</name>
<dbReference type="Proteomes" id="UP000032946">
    <property type="component" value="Chromosome"/>
</dbReference>
<protein>
    <submittedName>
        <fullName evidence="1">Uncharacterized protein</fullName>
    </submittedName>
</protein>
<reference evidence="1 2" key="1">
    <citation type="submission" date="2014-02" db="EMBL/GenBank/DDBJ databases">
        <authorList>
            <person name="Genoscope - CEA"/>
        </authorList>
    </citation>
    <scope>NUCLEOTIDE SEQUENCE [LARGE SCALE GENOMIC DNA]</scope>
    <source>
        <strain evidence="1 2">PCC 8005</strain>
    </source>
</reference>
<dbReference type="EMBL" id="FO818640">
    <property type="protein sequence ID" value="CDM96906.1"/>
    <property type="molecule type" value="Genomic_DNA"/>
</dbReference>
<dbReference type="AlphaFoldDB" id="A0A9P1P0U5"/>